<reference evidence="2 3" key="1">
    <citation type="submission" date="2016-03" db="EMBL/GenBank/DDBJ databases">
        <title>Whole genome sequencing of Grifola frondosa 9006-11.</title>
        <authorList>
            <person name="Min B."/>
            <person name="Park H."/>
            <person name="Kim J.-G."/>
            <person name="Cho H."/>
            <person name="Oh Y.-L."/>
            <person name="Kong W.-S."/>
            <person name="Choi I.-G."/>
        </authorList>
    </citation>
    <scope>NUCLEOTIDE SEQUENCE [LARGE SCALE GENOMIC DNA]</scope>
    <source>
        <strain evidence="2 3">9006-11</strain>
    </source>
</reference>
<comment type="caution">
    <text evidence="2">The sequence shown here is derived from an EMBL/GenBank/DDBJ whole genome shotgun (WGS) entry which is preliminary data.</text>
</comment>
<keyword evidence="3" id="KW-1185">Reference proteome</keyword>
<evidence type="ECO:0000256" key="1">
    <source>
        <dbReference type="SAM" id="MobiDB-lite"/>
    </source>
</evidence>
<dbReference type="EMBL" id="LUGG01000014">
    <property type="protein sequence ID" value="OBZ70075.1"/>
    <property type="molecule type" value="Genomic_DNA"/>
</dbReference>
<proteinExistence type="predicted"/>
<organism evidence="2 3">
    <name type="scientific">Grifola frondosa</name>
    <name type="common">Maitake</name>
    <name type="synonym">Polyporus frondosus</name>
    <dbReference type="NCBI Taxonomy" id="5627"/>
    <lineage>
        <taxon>Eukaryota</taxon>
        <taxon>Fungi</taxon>
        <taxon>Dikarya</taxon>
        <taxon>Basidiomycota</taxon>
        <taxon>Agaricomycotina</taxon>
        <taxon>Agaricomycetes</taxon>
        <taxon>Polyporales</taxon>
        <taxon>Grifolaceae</taxon>
        <taxon>Grifola</taxon>
    </lineage>
</organism>
<feature type="region of interest" description="Disordered" evidence="1">
    <location>
        <begin position="38"/>
        <end position="57"/>
    </location>
</feature>
<name>A0A1C7LZD4_GRIFR</name>
<dbReference type="Proteomes" id="UP000092993">
    <property type="component" value="Unassembled WGS sequence"/>
</dbReference>
<accession>A0A1C7LZD4</accession>
<evidence type="ECO:0000313" key="3">
    <source>
        <dbReference type="Proteomes" id="UP000092993"/>
    </source>
</evidence>
<gene>
    <name evidence="2" type="ORF">A0H81_09586</name>
</gene>
<protein>
    <submittedName>
        <fullName evidence="2">Uncharacterized protein</fullName>
    </submittedName>
</protein>
<evidence type="ECO:0000313" key="2">
    <source>
        <dbReference type="EMBL" id="OBZ70075.1"/>
    </source>
</evidence>
<feature type="compositionally biased region" description="Acidic residues" evidence="1">
    <location>
        <begin position="41"/>
        <end position="54"/>
    </location>
</feature>
<dbReference type="AlphaFoldDB" id="A0A1C7LZD4"/>
<sequence>MSICIFKQESICQTDDNMAHSSESSSALRCIPSFNHHSADSDDCDDGNDSDSDINIDSIPAENIPSYSVTKTPGLSNTTIHLLKQDFECVDFMHTLKEFLLHSNETWTILLAAESINSNT</sequence>